<feature type="region of interest" description="Disordered" evidence="1">
    <location>
        <begin position="1"/>
        <end position="22"/>
    </location>
</feature>
<reference evidence="2 3" key="1">
    <citation type="journal article" date="2020" name="Nature">
        <title>Bacterial chemolithoautotrophy via manganese oxidation.</title>
        <authorList>
            <person name="Yu H."/>
            <person name="Leadbetter J.R."/>
        </authorList>
    </citation>
    <scope>NUCLEOTIDE SEQUENCE [LARGE SCALE GENOMIC DNA]</scope>
    <source>
        <strain evidence="2 3">Mn-1</strain>
    </source>
</reference>
<comment type="caution">
    <text evidence="2">The sequence shown here is derived from an EMBL/GenBank/DDBJ whole genome shotgun (WGS) entry which is preliminary data.</text>
</comment>
<dbReference type="EMBL" id="VTOW01000001">
    <property type="protein sequence ID" value="NKE69872.1"/>
    <property type="molecule type" value="Genomic_DNA"/>
</dbReference>
<proteinExistence type="predicted"/>
<sequence length="203" mass="22853">MSMGKAKVEKPKEKPKKRRTRAQRIEDILGKLSIKERRLIEARLAGKTKTEAADYAGYVVAPKTKTKNLCTLATRRLERPEVKQALTVLLEQYNLGIDRLLRKISEGTDATKVVALVAIPIQKTGEESKSGNELQDASEQTQNYAEVPDMPTRLNYIKTALALHGLPDKDKGEGEGETYAERIRAFWRRQEEMAIDTTATEVK</sequence>
<evidence type="ECO:0000313" key="3">
    <source>
        <dbReference type="Proteomes" id="UP000534783"/>
    </source>
</evidence>
<evidence type="ECO:0000256" key="1">
    <source>
        <dbReference type="SAM" id="MobiDB-lite"/>
    </source>
</evidence>
<protein>
    <submittedName>
        <fullName evidence="2">Uncharacterized protein</fullName>
    </submittedName>
</protein>
<gene>
    <name evidence="2" type="ORF">MNODULE_03810</name>
</gene>
<dbReference type="AlphaFoldDB" id="A0A7X6DMK0"/>
<dbReference type="RefSeq" id="WP_168058156.1">
    <property type="nucleotide sequence ID" value="NZ_VTOW01000001.1"/>
</dbReference>
<evidence type="ECO:0000313" key="2">
    <source>
        <dbReference type="EMBL" id="NKE69872.1"/>
    </source>
</evidence>
<name>A0A7X6DMK0_9BACT</name>
<organism evidence="2 3">
    <name type="scientific">Candidatus Manganitrophus noduliformans</name>
    <dbReference type="NCBI Taxonomy" id="2606439"/>
    <lineage>
        <taxon>Bacteria</taxon>
        <taxon>Pseudomonadati</taxon>
        <taxon>Nitrospirota</taxon>
        <taxon>Nitrospiria</taxon>
        <taxon>Candidatus Troglogloeales</taxon>
        <taxon>Candidatus Manganitrophaceae</taxon>
        <taxon>Candidatus Manganitrophus</taxon>
    </lineage>
</organism>
<dbReference type="Proteomes" id="UP000534783">
    <property type="component" value="Unassembled WGS sequence"/>
</dbReference>
<accession>A0A7X6DMK0</accession>
<feature type="compositionally biased region" description="Basic and acidic residues" evidence="1">
    <location>
        <begin position="1"/>
        <end position="12"/>
    </location>
</feature>
<feature type="compositionally biased region" description="Basic residues" evidence="1">
    <location>
        <begin position="13"/>
        <end position="22"/>
    </location>
</feature>
<keyword evidence="3" id="KW-1185">Reference proteome</keyword>